<dbReference type="Proteomes" id="UP001055439">
    <property type="component" value="Chromosome 4"/>
</dbReference>
<evidence type="ECO:0000313" key="3">
    <source>
        <dbReference type="Proteomes" id="UP001055439"/>
    </source>
</evidence>
<accession>A0A9E7FJD1</accession>
<dbReference type="AlphaFoldDB" id="A0A9E7FJD1"/>
<dbReference type="PANTHER" id="PTHR35101:SF12">
    <property type="entry name" value="OS02G0162600 PROTEIN"/>
    <property type="match status" value="1"/>
</dbReference>
<organism evidence="2 3">
    <name type="scientific">Musa troglodytarum</name>
    <name type="common">fe'i banana</name>
    <dbReference type="NCBI Taxonomy" id="320322"/>
    <lineage>
        <taxon>Eukaryota</taxon>
        <taxon>Viridiplantae</taxon>
        <taxon>Streptophyta</taxon>
        <taxon>Embryophyta</taxon>
        <taxon>Tracheophyta</taxon>
        <taxon>Spermatophyta</taxon>
        <taxon>Magnoliopsida</taxon>
        <taxon>Liliopsida</taxon>
        <taxon>Zingiberales</taxon>
        <taxon>Musaceae</taxon>
        <taxon>Musa</taxon>
    </lineage>
</organism>
<evidence type="ECO:0000256" key="1">
    <source>
        <dbReference type="SAM" id="MobiDB-lite"/>
    </source>
</evidence>
<dbReference type="EMBL" id="CP097506">
    <property type="protein sequence ID" value="URD96785.1"/>
    <property type="molecule type" value="Genomic_DNA"/>
</dbReference>
<reference evidence="2" key="1">
    <citation type="submission" date="2022-05" db="EMBL/GenBank/DDBJ databases">
        <title>The Musa troglodytarum L. genome provides insights into the mechanism of non-climacteric behaviour and enrichment of carotenoids.</title>
        <authorList>
            <person name="Wang J."/>
        </authorList>
    </citation>
    <scope>NUCLEOTIDE SEQUENCE</scope>
    <source>
        <tissue evidence="2">Leaf</tissue>
    </source>
</reference>
<dbReference type="PANTHER" id="PTHR35101">
    <property type="entry name" value="OS02G0162600 PROTEIN"/>
    <property type="match status" value="1"/>
</dbReference>
<gene>
    <name evidence="2" type="ORF">MUK42_32273</name>
</gene>
<dbReference type="OrthoDB" id="783496at2759"/>
<name>A0A9E7FJD1_9LILI</name>
<evidence type="ECO:0000313" key="2">
    <source>
        <dbReference type="EMBL" id="URD96785.1"/>
    </source>
</evidence>
<feature type="region of interest" description="Disordered" evidence="1">
    <location>
        <begin position="35"/>
        <end position="69"/>
    </location>
</feature>
<proteinExistence type="predicted"/>
<protein>
    <submittedName>
        <fullName evidence="2">Uncharacterized protein</fullName>
    </submittedName>
</protein>
<sequence>MVRGCGFHFVTEVAPPKLIAVVKHKAPQVLDTIEEEEEELDSQETLAVPRESSPSNWLQNLKRSRCDAN</sequence>
<feature type="compositionally biased region" description="Polar residues" evidence="1">
    <location>
        <begin position="52"/>
        <end position="61"/>
    </location>
</feature>
<keyword evidence="3" id="KW-1185">Reference proteome</keyword>